<comment type="caution">
    <text evidence="10">The sequence shown here is derived from an EMBL/GenBank/DDBJ whole genome shotgun (WGS) entry which is preliminary data.</text>
</comment>
<reference evidence="10" key="1">
    <citation type="submission" date="2022-04" db="EMBL/GenBank/DDBJ databases">
        <title>Alcanivorax sp. CY1518 draft genome sequence.</title>
        <authorList>
            <person name="Zhao G."/>
            <person name="An M."/>
        </authorList>
    </citation>
    <scope>NUCLEOTIDE SEQUENCE</scope>
    <source>
        <strain evidence="10">CY1518</strain>
    </source>
</reference>
<dbReference type="Pfam" id="PF00067">
    <property type="entry name" value="p450"/>
    <property type="match status" value="2"/>
</dbReference>
<evidence type="ECO:0000313" key="10">
    <source>
        <dbReference type="EMBL" id="MCK0536367.1"/>
    </source>
</evidence>
<comment type="cofactor">
    <cofactor evidence="1">
        <name>heme</name>
        <dbReference type="ChEBI" id="CHEBI:30413"/>
    </cofactor>
</comment>
<keyword evidence="11" id="KW-1185">Reference proteome</keyword>
<dbReference type="PROSITE" id="PS00086">
    <property type="entry name" value="CYTOCHROME_P450"/>
    <property type="match status" value="1"/>
</dbReference>
<keyword evidence="6 8" id="KW-0408">Iron</keyword>
<evidence type="ECO:0000256" key="8">
    <source>
        <dbReference type="RuleBase" id="RU000461"/>
    </source>
</evidence>
<evidence type="ECO:0000256" key="1">
    <source>
        <dbReference type="ARBA" id="ARBA00001971"/>
    </source>
</evidence>
<protein>
    <submittedName>
        <fullName evidence="10">Cytochrome P450</fullName>
    </submittedName>
</protein>
<dbReference type="PANTHER" id="PTHR24286:SF24">
    <property type="entry name" value="LANOSTEROL 14-ALPHA DEMETHYLASE"/>
    <property type="match status" value="1"/>
</dbReference>
<evidence type="ECO:0000256" key="2">
    <source>
        <dbReference type="ARBA" id="ARBA00010617"/>
    </source>
</evidence>
<organism evidence="10 11">
    <name type="scientific">Alcanivorax quisquiliarum</name>
    <dbReference type="NCBI Taxonomy" id="2933565"/>
    <lineage>
        <taxon>Bacteria</taxon>
        <taxon>Pseudomonadati</taxon>
        <taxon>Pseudomonadota</taxon>
        <taxon>Gammaproteobacteria</taxon>
        <taxon>Oceanospirillales</taxon>
        <taxon>Alcanivoracaceae</taxon>
        <taxon>Alcanivorax</taxon>
    </lineage>
</organism>
<evidence type="ECO:0000256" key="5">
    <source>
        <dbReference type="ARBA" id="ARBA00023002"/>
    </source>
</evidence>
<keyword evidence="4 8" id="KW-0479">Metal-binding</keyword>
<comment type="similarity">
    <text evidence="2 8">Belongs to the cytochrome P450 family.</text>
</comment>
<evidence type="ECO:0000256" key="9">
    <source>
        <dbReference type="SAM" id="MobiDB-lite"/>
    </source>
</evidence>
<accession>A0ABT0E421</accession>
<dbReference type="PANTHER" id="PTHR24286">
    <property type="entry name" value="CYTOCHROME P450 26"/>
    <property type="match status" value="1"/>
</dbReference>
<dbReference type="Proteomes" id="UP001165524">
    <property type="component" value="Unassembled WGS sequence"/>
</dbReference>
<feature type="region of interest" description="Disordered" evidence="9">
    <location>
        <begin position="1"/>
        <end position="22"/>
    </location>
</feature>
<evidence type="ECO:0000256" key="4">
    <source>
        <dbReference type="ARBA" id="ARBA00022723"/>
    </source>
</evidence>
<dbReference type="Gene3D" id="1.10.630.10">
    <property type="entry name" value="Cytochrome P450"/>
    <property type="match status" value="1"/>
</dbReference>
<gene>
    <name evidence="10" type="ORF">MU846_01435</name>
</gene>
<evidence type="ECO:0000256" key="3">
    <source>
        <dbReference type="ARBA" id="ARBA00022617"/>
    </source>
</evidence>
<dbReference type="InterPro" id="IPR002401">
    <property type="entry name" value="Cyt_P450_E_grp-I"/>
</dbReference>
<feature type="compositionally biased region" description="Polar residues" evidence="9">
    <location>
        <begin position="1"/>
        <end position="15"/>
    </location>
</feature>
<proteinExistence type="inferred from homology"/>
<dbReference type="InterPro" id="IPR017972">
    <property type="entry name" value="Cyt_P450_CS"/>
</dbReference>
<dbReference type="SUPFAM" id="SSF48264">
    <property type="entry name" value="Cytochrome P450"/>
    <property type="match status" value="1"/>
</dbReference>
<evidence type="ECO:0000256" key="6">
    <source>
        <dbReference type="ARBA" id="ARBA00023004"/>
    </source>
</evidence>
<dbReference type="PRINTS" id="PR00385">
    <property type="entry name" value="P450"/>
</dbReference>
<sequence>MTSAMPFSPVPTGSNLKPVPGDPGLPLVGNTLRIMRDPLRIARERYDLYGPISWTNAFGMRMVSLIGPDANEFVLLNRGDLFSNNQGWDFFIGRFFHRGIMLLDFEEHRWHRRIMQQAFKPEVLREYIARMGPAIRSGLKAWEPGKREMLPSIKQLTLDLATDVFMGQQLGQEADQINRAFVDTVRAGTALVRFNMPGGRWSRGLRGRRVLEEFFRRELPAKRRSDGPDLFSALCRAETEDGARFSDEDVVNHMIFLMMAAHDTTTITLTAMIYWLARHPEWQQRLRDESESLGKAQLDYDDLAKMEATSLVMKEALRLCAPVPSIPRRSVRDAEFQGHHIPAGTLISITPFFTHYMHEYWPEPERFDPERFAEHRREDKIHPYAWVPFGGGAHKCIGLHFAELQIKAVIHQLLQHFSWTVPEDYRMKLDMTSLPVPTDGLPVTLTRR</sequence>
<dbReference type="EMBL" id="JALKII010000001">
    <property type="protein sequence ID" value="MCK0536367.1"/>
    <property type="molecule type" value="Genomic_DNA"/>
</dbReference>
<keyword evidence="7 8" id="KW-0503">Monooxygenase</keyword>
<keyword evidence="3 8" id="KW-0349">Heme</keyword>
<evidence type="ECO:0000256" key="7">
    <source>
        <dbReference type="ARBA" id="ARBA00023033"/>
    </source>
</evidence>
<dbReference type="PRINTS" id="PR00463">
    <property type="entry name" value="EP450I"/>
</dbReference>
<name>A0ABT0E421_9GAMM</name>
<dbReference type="InterPro" id="IPR001128">
    <property type="entry name" value="Cyt_P450"/>
</dbReference>
<keyword evidence="5 8" id="KW-0560">Oxidoreductase</keyword>
<dbReference type="CDD" id="cd11045">
    <property type="entry name" value="CYP136-like"/>
    <property type="match status" value="1"/>
</dbReference>
<dbReference type="InterPro" id="IPR036396">
    <property type="entry name" value="Cyt_P450_sf"/>
</dbReference>
<dbReference type="RefSeq" id="WP_246947509.1">
    <property type="nucleotide sequence ID" value="NZ_JALKII010000001.1"/>
</dbReference>
<evidence type="ECO:0000313" key="11">
    <source>
        <dbReference type="Proteomes" id="UP001165524"/>
    </source>
</evidence>